<dbReference type="InterPro" id="IPR050307">
    <property type="entry name" value="Sterol_Desaturase_Related"/>
</dbReference>
<dbReference type="STRING" id="1220188.A0A4S3JPL0"/>
<gene>
    <name evidence="7" type="ORF">EYZ11_002985</name>
</gene>
<dbReference type="VEuPathDB" id="FungiDB:EYZ11_002985"/>
<name>A0A4S3JPL0_9EURO</name>
<keyword evidence="3 5" id="KW-1133">Transmembrane helix</keyword>
<dbReference type="GO" id="GO:0016020">
    <property type="term" value="C:membrane"/>
    <property type="evidence" value="ECO:0007669"/>
    <property type="project" value="UniProtKB-SubCell"/>
</dbReference>
<dbReference type="InterPro" id="IPR006694">
    <property type="entry name" value="Fatty_acid_hydroxylase"/>
</dbReference>
<comment type="subcellular location">
    <subcellularLocation>
        <location evidence="1">Membrane</location>
    </subcellularLocation>
</comment>
<feature type="domain" description="Fatty acid hydroxylase" evidence="6">
    <location>
        <begin position="188"/>
        <end position="314"/>
    </location>
</feature>
<keyword evidence="8" id="KW-1185">Reference proteome</keyword>
<comment type="caution">
    <text evidence="7">The sequence shown here is derived from an EMBL/GenBank/DDBJ whole genome shotgun (WGS) entry which is preliminary data.</text>
</comment>
<dbReference type="Proteomes" id="UP000308092">
    <property type="component" value="Unassembled WGS sequence"/>
</dbReference>
<accession>A0A4S3JPL0</accession>
<evidence type="ECO:0000256" key="2">
    <source>
        <dbReference type="ARBA" id="ARBA00022692"/>
    </source>
</evidence>
<evidence type="ECO:0000259" key="6">
    <source>
        <dbReference type="Pfam" id="PF04116"/>
    </source>
</evidence>
<evidence type="ECO:0000313" key="7">
    <source>
        <dbReference type="EMBL" id="THC97562.1"/>
    </source>
</evidence>
<evidence type="ECO:0000313" key="8">
    <source>
        <dbReference type="Proteomes" id="UP000308092"/>
    </source>
</evidence>
<organism evidence="7 8">
    <name type="scientific">Aspergillus tanneri</name>
    <dbReference type="NCBI Taxonomy" id="1220188"/>
    <lineage>
        <taxon>Eukaryota</taxon>
        <taxon>Fungi</taxon>
        <taxon>Dikarya</taxon>
        <taxon>Ascomycota</taxon>
        <taxon>Pezizomycotina</taxon>
        <taxon>Eurotiomycetes</taxon>
        <taxon>Eurotiomycetidae</taxon>
        <taxon>Eurotiales</taxon>
        <taxon>Aspergillaceae</taxon>
        <taxon>Aspergillus</taxon>
        <taxon>Aspergillus subgen. Circumdati</taxon>
    </lineage>
</organism>
<evidence type="ECO:0000256" key="1">
    <source>
        <dbReference type="ARBA" id="ARBA00004370"/>
    </source>
</evidence>
<protein>
    <recommendedName>
        <fullName evidence="6">Fatty acid hydroxylase domain-containing protein</fullName>
    </recommendedName>
</protein>
<reference evidence="7 8" key="1">
    <citation type="submission" date="2019-03" db="EMBL/GenBank/DDBJ databases">
        <title>The genome sequence of a newly discovered highly antifungal drug resistant Aspergillus species, Aspergillus tanneri NIH 1004.</title>
        <authorList>
            <person name="Mounaud S."/>
            <person name="Singh I."/>
            <person name="Joardar V."/>
            <person name="Pakala S."/>
            <person name="Pakala S."/>
            <person name="Venepally P."/>
            <person name="Hoover J."/>
            <person name="Nierman W."/>
            <person name="Chung J."/>
            <person name="Losada L."/>
        </authorList>
    </citation>
    <scope>NUCLEOTIDE SEQUENCE [LARGE SCALE GENOMIC DNA]</scope>
    <source>
        <strain evidence="7 8">NIH1004</strain>
    </source>
</reference>
<dbReference type="Pfam" id="PF04116">
    <property type="entry name" value="FA_hydroxylase"/>
    <property type="match status" value="1"/>
</dbReference>
<keyword evidence="2 5" id="KW-0812">Transmembrane</keyword>
<feature type="transmembrane region" description="Helical" evidence="5">
    <location>
        <begin position="102"/>
        <end position="122"/>
    </location>
</feature>
<dbReference type="GO" id="GO:0005506">
    <property type="term" value="F:iron ion binding"/>
    <property type="evidence" value="ECO:0007669"/>
    <property type="project" value="InterPro"/>
</dbReference>
<dbReference type="PANTHER" id="PTHR11863">
    <property type="entry name" value="STEROL DESATURASE"/>
    <property type="match status" value="1"/>
</dbReference>
<evidence type="ECO:0000256" key="4">
    <source>
        <dbReference type="ARBA" id="ARBA00023136"/>
    </source>
</evidence>
<sequence>MDTLFSLPVLSLFLIPTTASYTTSLNFIFFYMTWSTLVFSHSPLRVELFGTVAVRLLFYVLPSLLFFLFDILTPSAAMMIKVNGEGGLPSGRRRGKIRLKDIKIAGWGLANVILSIVVQAIIEKIRISAFGARSSLKVSIKLPMPWEMTKDLLRGLLVREVMILALNNEKKIMENQLTFSFARLLQGISYAIHRFVLHSKDNRLRIVTEQHQLWYHSLRTPFPLTAHYDHPLVYLLANFIPTYMPGMLFRFHMLTYLLYMSVVSVEETFAFSGYTVMPTSFFLSGMARRTEIHLFSGAKGNFGPWGILDWICGTNVTDDDDVLDEPGVQRATMDDKVKKAVERSTQKKFYERHRLRRGRRDD</sequence>
<dbReference type="GO" id="GO:0008610">
    <property type="term" value="P:lipid biosynthetic process"/>
    <property type="evidence" value="ECO:0007669"/>
    <property type="project" value="InterPro"/>
</dbReference>
<proteinExistence type="predicted"/>
<dbReference type="GO" id="GO:0016491">
    <property type="term" value="F:oxidoreductase activity"/>
    <property type="evidence" value="ECO:0007669"/>
    <property type="project" value="InterPro"/>
</dbReference>
<keyword evidence="4 5" id="KW-0472">Membrane</keyword>
<feature type="transmembrane region" description="Helical" evidence="5">
    <location>
        <begin position="48"/>
        <end position="69"/>
    </location>
</feature>
<dbReference type="EMBL" id="SOSA01000071">
    <property type="protein sequence ID" value="THC97562.1"/>
    <property type="molecule type" value="Genomic_DNA"/>
</dbReference>
<evidence type="ECO:0000256" key="3">
    <source>
        <dbReference type="ARBA" id="ARBA00022989"/>
    </source>
</evidence>
<dbReference type="AlphaFoldDB" id="A0A4S3JPL0"/>
<evidence type="ECO:0000256" key="5">
    <source>
        <dbReference type="SAM" id="Phobius"/>
    </source>
</evidence>